<dbReference type="InterPro" id="IPR035396">
    <property type="entry name" value="Bac_rhamnosid6H"/>
</dbReference>
<feature type="signal peptide" evidence="4">
    <location>
        <begin position="1"/>
        <end position="20"/>
    </location>
</feature>
<protein>
    <recommendedName>
        <fullName evidence="2">alpha-L-rhamnosidase</fullName>
        <ecNumber evidence="2">3.2.1.40</ecNumber>
    </recommendedName>
</protein>
<dbReference type="EMBL" id="FTOR01000005">
    <property type="protein sequence ID" value="SIT22844.1"/>
    <property type="molecule type" value="Genomic_DNA"/>
</dbReference>
<reference evidence="10" key="1">
    <citation type="submission" date="2017-01" db="EMBL/GenBank/DDBJ databases">
        <authorList>
            <person name="Varghese N."/>
            <person name="Submissions S."/>
        </authorList>
    </citation>
    <scope>NUCLEOTIDE SEQUENCE [LARGE SCALE GENOMIC DNA]</scope>
    <source>
        <strain evidence="10">DSM 21054</strain>
    </source>
</reference>
<keyword evidence="3" id="KW-0378">Hydrolase</keyword>
<accession>A0A173MC55</accession>
<evidence type="ECO:0000256" key="2">
    <source>
        <dbReference type="ARBA" id="ARBA00012652"/>
    </source>
</evidence>
<evidence type="ECO:0000313" key="10">
    <source>
        <dbReference type="Proteomes" id="UP000186917"/>
    </source>
</evidence>
<dbReference type="OrthoDB" id="9766741at2"/>
<dbReference type="InterPro" id="IPR013783">
    <property type="entry name" value="Ig-like_fold"/>
</dbReference>
<dbReference type="EC" id="3.2.1.40" evidence="2"/>
<feature type="domain" description="Alpha-L-rhamnosidase concanavalin-like" evidence="5">
    <location>
        <begin position="371"/>
        <end position="458"/>
    </location>
</feature>
<dbReference type="Pfam" id="PF17389">
    <property type="entry name" value="Bac_rhamnosid6H"/>
    <property type="match status" value="1"/>
</dbReference>
<feature type="chain" id="PRO_5030022729" description="alpha-L-rhamnosidase" evidence="4">
    <location>
        <begin position="21"/>
        <end position="925"/>
    </location>
</feature>
<feature type="domain" description="Alpha-L-rhamnosidase C-terminal" evidence="8">
    <location>
        <begin position="819"/>
        <end position="894"/>
    </location>
</feature>
<organism evidence="9 10">
    <name type="scientific">Filimonas lacunae</name>
    <dbReference type="NCBI Taxonomy" id="477680"/>
    <lineage>
        <taxon>Bacteria</taxon>
        <taxon>Pseudomonadati</taxon>
        <taxon>Bacteroidota</taxon>
        <taxon>Chitinophagia</taxon>
        <taxon>Chitinophagales</taxon>
        <taxon>Chitinophagaceae</taxon>
        <taxon>Filimonas</taxon>
    </lineage>
</organism>
<name>A0A173MC55_9BACT</name>
<evidence type="ECO:0000256" key="4">
    <source>
        <dbReference type="SAM" id="SignalP"/>
    </source>
</evidence>
<feature type="domain" description="Bacterial alpha-L-rhamnosidase N-terminal" evidence="6">
    <location>
        <begin position="190"/>
        <end position="359"/>
    </location>
</feature>
<dbReference type="GO" id="GO:0005975">
    <property type="term" value="P:carbohydrate metabolic process"/>
    <property type="evidence" value="ECO:0007669"/>
    <property type="project" value="InterPro"/>
</dbReference>
<dbReference type="InterPro" id="IPR013737">
    <property type="entry name" value="Bac_rhamnosid_N"/>
</dbReference>
<dbReference type="GO" id="GO:0030596">
    <property type="term" value="F:alpha-L-rhamnosidase activity"/>
    <property type="evidence" value="ECO:0007669"/>
    <property type="project" value="UniProtKB-EC"/>
</dbReference>
<evidence type="ECO:0000259" key="5">
    <source>
        <dbReference type="Pfam" id="PF05592"/>
    </source>
</evidence>
<comment type="catalytic activity">
    <reaction evidence="1">
        <text>Hydrolysis of terminal non-reducing alpha-L-rhamnose residues in alpha-L-rhamnosides.</text>
        <dbReference type="EC" id="3.2.1.40"/>
    </reaction>
</comment>
<proteinExistence type="predicted"/>
<dbReference type="InterPro" id="IPR008928">
    <property type="entry name" value="6-hairpin_glycosidase_sf"/>
</dbReference>
<dbReference type="Pfam" id="PF25788">
    <property type="entry name" value="Ig_Rha78A_N"/>
    <property type="match status" value="1"/>
</dbReference>
<evidence type="ECO:0000256" key="1">
    <source>
        <dbReference type="ARBA" id="ARBA00001445"/>
    </source>
</evidence>
<keyword evidence="4" id="KW-0732">Signal</keyword>
<evidence type="ECO:0000313" key="9">
    <source>
        <dbReference type="EMBL" id="SIT22844.1"/>
    </source>
</evidence>
<dbReference type="Gene3D" id="1.50.10.10">
    <property type="match status" value="1"/>
</dbReference>
<dbReference type="RefSeq" id="WP_076380200.1">
    <property type="nucleotide sequence ID" value="NZ_AP017422.1"/>
</dbReference>
<dbReference type="Proteomes" id="UP000186917">
    <property type="component" value="Unassembled WGS sequence"/>
</dbReference>
<dbReference type="InterPro" id="IPR016007">
    <property type="entry name" value="Alpha_rhamnosid"/>
</dbReference>
<dbReference type="Pfam" id="PF08531">
    <property type="entry name" value="Bac_rhamnosid_N"/>
    <property type="match status" value="1"/>
</dbReference>
<dbReference type="InterPro" id="IPR035398">
    <property type="entry name" value="Bac_rhamnosid_C"/>
</dbReference>
<sequence length="925" mass="102153">MKYRIVSAIVNVFFVSVLSAQPVQVQQLTCEYFTNPVGIGAESPVFGWQLLSQRSNIVQQACQVLVAENPGLLSEGKADVWNSGKVATRASVNFIYKGKKLLPGHTYYWQVRVWDKNGGVSAWSQVAKFTTALFDMQDWSNARWIGFEDLEDSMRVVPGVHSPDKKKIPAGRVVKRATIPLFRKEFAATKRVAQALAFVSGLGQYEMNVNGAKVGTGFLTPGWTFYDKRCLYNTYDITNRITQGKNAVGVIVGTGFYYINREKYFKLLTAYGMPKLLCKIQITYTDGTQDVIVSGPDWKTAPSAITYSSMYSGEEYDARLEQQGWDKPGFTEAKWKPALQVTAPRGILQAENDYPVTVKQELAVRTIQQPAPGIAVYDFGQNASGIVELKVKGKKGQAVKLTPAELLLEDGLANQKATGKPYYFLYTLKGDGEETWRPRFSYYGFRYVQVEVLPDSATSVTELPTVTGLTMLHTSNGAPASGSFSCSNPLFNRIDTLIQWAIKSNVQSVATDCPHREKLSWLEQDYLMGGSIQHNINVYHLYKKLVWDMMDAQTPEGIVPDITPEYVFFDDHGFGFRDSPEWGSASVIVPWLVYKWYGDTALLRQAYPMMKKYVAYLQSRADKQILDYGLGDWYDLGPQRPGVAQLTPKALTATAIYYYDVALLSKVAALLKNTGEATGYVQQAAAIKTAFNTRFYNAATHVYSTGSQTAMAMPLCVGLVDEAHKTFVFNNLVDSIQAGGGKLTAGDIGFHFLVQALQEGGASQLLYEMNNRDDVPGYGYQLKKGATALTESWQALKEVSNNHLMLGHIMEWFYAGLAGINQEESATGYQQLVIRPQLVNGIDHAKATYQSVYGPVTSGWQQNSAGVVFDFDIPGNASATVYVPVPAGGKILQNGKALQQVVRSGKGVVKIALGSGLHKLEISKL</sequence>
<dbReference type="PANTHER" id="PTHR33307:SF11">
    <property type="entry name" value="ALPHA-L-RHAMNOSIDASE"/>
    <property type="match status" value="1"/>
</dbReference>
<feature type="domain" description="Alpha-L-rhamnosidase six-hairpin glycosidase" evidence="7">
    <location>
        <begin position="481"/>
        <end position="815"/>
    </location>
</feature>
<dbReference type="KEGG" id="fln:FLA_1170"/>
<dbReference type="Pfam" id="PF17390">
    <property type="entry name" value="Bac_rhamnosid_C"/>
    <property type="match status" value="1"/>
</dbReference>
<dbReference type="STRING" id="477680.SAMN05421788_105380"/>
<evidence type="ECO:0000256" key="3">
    <source>
        <dbReference type="ARBA" id="ARBA00022801"/>
    </source>
</evidence>
<dbReference type="InterPro" id="IPR012341">
    <property type="entry name" value="6hp_glycosidase-like_sf"/>
</dbReference>
<dbReference type="PANTHER" id="PTHR33307">
    <property type="entry name" value="ALPHA-RHAMNOSIDASE (EUROFUNG)"/>
    <property type="match status" value="1"/>
</dbReference>
<evidence type="ECO:0000259" key="6">
    <source>
        <dbReference type="Pfam" id="PF08531"/>
    </source>
</evidence>
<evidence type="ECO:0000259" key="8">
    <source>
        <dbReference type="Pfam" id="PF17390"/>
    </source>
</evidence>
<gene>
    <name evidence="9" type="ORF">SAMN05421788_105380</name>
</gene>
<dbReference type="Pfam" id="PF05592">
    <property type="entry name" value="Bac_rhamnosid"/>
    <property type="match status" value="1"/>
</dbReference>
<keyword evidence="10" id="KW-1185">Reference proteome</keyword>
<dbReference type="AlphaFoldDB" id="A0A173MC55"/>
<dbReference type="SUPFAM" id="SSF48208">
    <property type="entry name" value="Six-hairpin glycosidases"/>
    <property type="match status" value="1"/>
</dbReference>
<dbReference type="Gene3D" id="2.60.420.10">
    <property type="entry name" value="Maltose phosphorylase, domain 3"/>
    <property type="match status" value="1"/>
</dbReference>
<dbReference type="Gene3D" id="2.60.120.260">
    <property type="entry name" value="Galactose-binding domain-like"/>
    <property type="match status" value="2"/>
</dbReference>
<dbReference type="InterPro" id="IPR008902">
    <property type="entry name" value="Rhamnosid_concanavalin"/>
</dbReference>
<dbReference type="PIRSF" id="PIRSF010631">
    <property type="entry name" value="A-rhamnsds"/>
    <property type="match status" value="1"/>
</dbReference>
<dbReference type="Gene3D" id="2.60.40.10">
    <property type="entry name" value="Immunoglobulins"/>
    <property type="match status" value="1"/>
</dbReference>
<evidence type="ECO:0000259" key="7">
    <source>
        <dbReference type="Pfam" id="PF17389"/>
    </source>
</evidence>